<gene>
    <name evidence="6" type="ORF">ONE63_008302</name>
</gene>
<dbReference type="Gene3D" id="3.30.2380.10">
    <property type="entry name" value="CGI121/TPRKB"/>
    <property type="match status" value="1"/>
</dbReference>
<comment type="similarity">
    <text evidence="2 5">Belongs to the CGI121/TPRKB family.</text>
</comment>
<dbReference type="NCBIfam" id="NF011465">
    <property type="entry name" value="PRK14886.1-1"/>
    <property type="match status" value="1"/>
</dbReference>
<evidence type="ECO:0000313" key="7">
    <source>
        <dbReference type="Proteomes" id="UP001075354"/>
    </source>
</evidence>
<dbReference type="PANTHER" id="PTHR15840:SF10">
    <property type="entry name" value="EKC_KEOPS COMPLEX SUBUNIT TPRKB"/>
    <property type="match status" value="1"/>
</dbReference>
<evidence type="ECO:0008006" key="8">
    <source>
        <dbReference type="Google" id="ProtNLM"/>
    </source>
</evidence>
<dbReference type="GO" id="GO:0005634">
    <property type="term" value="C:nucleus"/>
    <property type="evidence" value="ECO:0007669"/>
    <property type="project" value="UniProtKB-SubCell"/>
</dbReference>
<proteinExistence type="inferred from homology"/>
<keyword evidence="7" id="KW-1185">Reference proteome</keyword>
<dbReference type="Proteomes" id="UP001075354">
    <property type="component" value="Chromosome 6"/>
</dbReference>
<sequence length="181" mass="19629">MSDDLNVFCEELDSCTGLRISIALLRNVENSKDVKAKVMSGSLQCAVIKASLIVDPCQVVVAANRAAIGLSTGTMVTRSVYTELLFNLSISKNISQSLIKFGVHEDDQDILVATFDKQDASSIDSVLSEIVGRLVPLSELRNICDRKLVCKSYKVGDLEAKTTTLLDSVVSRIATSEFVSH</sequence>
<accession>A0AAV7XLQ1</accession>
<dbReference type="InterPro" id="IPR036504">
    <property type="entry name" value="CGI121/TPRKB_sf"/>
</dbReference>
<evidence type="ECO:0000256" key="1">
    <source>
        <dbReference type="ARBA" id="ARBA00004123"/>
    </source>
</evidence>
<evidence type="ECO:0000256" key="3">
    <source>
        <dbReference type="ARBA" id="ARBA00022694"/>
    </source>
</evidence>
<dbReference type="GO" id="GO:0000408">
    <property type="term" value="C:EKC/KEOPS complex"/>
    <property type="evidence" value="ECO:0007669"/>
    <property type="project" value="TreeGrafter"/>
</dbReference>
<evidence type="ECO:0000256" key="2">
    <source>
        <dbReference type="ARBA" id="ARBA00005546"/>
    </source>
</evidence>
<dbReference type="AlphaFoldDB" id="A0AAV7XLQ1"/>
<dbReference type="PANTHER" id="PTHR15840">
    <property type="entry name" value="CGI-121 FAMILY MEMBER"/>
    <property type="match status" value="1"/>
</dbReference>
<dbReference type="GO" id="GO:0002949">
    <property type="term" value="P:tRNA threonylcarbamoyladenosine modification"/>
    <property type="evidence" value="ECO:0007669"/>
    <property type="project" value="TreeGrafter"/>
</dbReference>
<comment type="subcellular location">
    <subcellularLocation>
        <location evidence="1">Nucleus</location>
    </subcellularLocation>
</comment>
<comment type="caution">
    <text evidence="6">The sequence shown here is derived from an EMBL/GenBank/DDBJ whole genome shotgun (WGS) entry which is preliminary data.</text>
</comment>
<keyword evidence="3" id="KW-0819">tRNA processing</keyword>
<dbReference type="SUPFAM" id="SSF143870">
    <property type="entry name" value="PF0523-like"/>
    <property type="match status" value="1"/>
</dbReference>
<evidence type="ECO:0000256" key="5">
    <source>
        <dbReference type="RuleBase" id="RU004398"/>
    </source>
</evidence>
<dbReference type="InterPro" id="IPR013926">
    <property type="entry name" value="CGI121/TPRKB"/>
</dbReference>
<dbReference type="GO" id="GO:0005829">
    <property type="term" value="C:cytosol"/>
    <property type="evidence" value="ECO:0007669"/>
    <property type="project" value="TreeGrafter"/>
</dbReference>
<keyword evidence="4 5" id="KW-0539">Nucleus</keyword>
<evidence type="ECO:0000256" key="4">
    <source>
        <dbReference type="ARBA" id="ARBA00023242"/>
    </source>
</evidence>
<organism evidence="6 7">
    <name type="scientific">Megalurothrips usitatus</name>
    <name type="common">bean blossom thrips</name>
    <dbReference type="NCBI Taxonomy" id="439358"/>
    <lineage>
        <taxon>Eukaryota</taxon>
        <taxon>Metazoa</taxon>
        <taxon>Ecdysozoa</taxon>
        <taxon>Arthropoda</taxon>
        <taxon>Hexapoda</taxon>
        <taxon>Insecta</taxon>
        <taxon>Pterygota</taxon>
        <taxon>Neoptera</taxon>
        <taxon>Paraneoptera</taxon>
        <taxon>Thysanoptera</taxon>
        <taxon>Terebrantia</taxon>
        <taxon>Thripoidea</taxon>
        <taxon>Thripidae</taxon>
        <taxon>Megalurothrips</taxon>
    </lineage>
</organism>
<evidence type="ECO:0000313" key="6">
    <source>
        <dbReference type="EMBL" id="KAJ1526722.1"/>
    </source>
</evidence>
<reference evidence="6" key="1">
    <citation type="submission" date="2022-12" db="EMBL/GenBank/DDBJ databases">
        <title>Chromosome-level genome assembly of the bean flower thrips Megalurothrips usitatus.</title>
        <authorList>
            <person name="Ma L."/>
            <person name="Liu Q."/>
            <person name="Li H."/>
            <person name="Cai W."/>
        </authorList>
    </citation>
    <scope>NUCLEOTIDE SEQUENCE</scope>
    <source>
        <strain evidence="6">Cailab_2022a</strain>
    </source>
</reference>
<name>A0AAV7XLQ1_9NEOP</name>
<dbReference type="Pfam" id="PF08617">
    <property type="entry name" value="CGI-121"/>
    <property type="match status" value="1"/>
</dbReference>
<protein>
    <recommendedName>
        <fullName evidence="8">EKC/KEOPS complex subunit TPRKB-like</fullName>
    </recommendedName>
</protein>
<dbReference type="EMBL" id="JAPTSV010000006">
    <property type="protein sequence ID" value="KAJ1526722.1"/>
    <property type="molecule type" value="Genomic_DNA"/>
</dbReference>